<dbReference type="EMBL" id="QFQP01000037">
    <property type="protein sequence ID" value="PZR06612.1"/>
    <property type="molecule type" value="Genomic_DNA"/>
</dbReference>
<sequence length="162" mass="17680">MFLTLLLVCAVVITAVTLLLWRIARVAPISDRPMLERTRWSLRIRADQPAIITCELELPTEVWRAQRRLTLLINAADGQTWSSTFDTLSRPVGLSVSPALDPTPPAPLVSVQSLAAMQSEGSVATTIGAHLGRFHLPAGTYRARAKLDALESNEVLISITGR</sequence>
<evidence type="ECO:0000313" key="2">
    <source>
        <dbReference type="Proteomes" id="UP000249061"/>
    </source>
</evidence>
<evidence type="ECO:0000313" key="1">
    <source>
        <dbReference type="EMBL" id="PZR06612.1"/>
    </source>
</evidence>
<protein>
    <submittedName>
        <fullName evidence="1">Uncharacterized protein</fullName>
    </submittedName>
</protein>
<comment type="caution">
    <text evidence="1">The sequence shown here is derived from an EMBL/GenBank/DDBJ whole genome shotgun (WGS) entry which is preliminary data.</text>
</comment>
<dbReference type="AlphaFoldDB" id="A0A2W5SUY9"/>
<dbReference type="Proteomes" id="UP000249061">
    <property type="component" value="Unassembled WGS sequence"/>
</dbReference>
<reference evidence="1 2" key="1">
    <citation type="submission" date="2017-08" db="EMBL/GenBank/DDBJ databases">
        <title>Infants hospitalized years apart are colonized by the same room-sourced microbial strains.</title>
        <authorList>
            <person name="Brooks B."/>
            <person name="Olm M.R."/>
            <person name="Firek B.A."/>
            <person name="Baker R."/>
            <person name="Thomas B.C."/>
            <person name="Morowitz M.J."/>
            <person name="Banfield J.F."/>
        </authorList>
    </citation>
    <scope>NUCLEOTIDE SEQUENCE [LARGE SCALE GENOMIC DNA]</scope>
    <source>
        <strain evidence="1">S2_003_000_R2_14</strain>
    </source>
</reference>
<name>A0A2W5SUY9_9BACT</name>
<gene>
    <name evidence="1" type="ORF">DI536_30100</name>
</gene>
<accession>A0A2W5SUY9</accession>
<organism evidence="1 2">
    <name type="scientific">Archangium gephyra</name>
    <dbReference type="NCBI Taxonomy" id="48"/>
    <lineage>
        <taxon>Bacteria</taxon>
        <taxon>Pseudomonadati</taxon>
        <taxon>Myxococcota</taxon>
        <taxon>Myxococcia</taxon>
        <taxon>Myxococcales</taxon>
        <taxon>Cystobacterineae</taxon>
        <taxon>Archangiaceae</taxon>
        <taxon>Archangium</taxon>
    </lineage>
</organism>
<proteinExistence type="predicted"/>